<evidence type="ECO:0000256" key="3">
    <source>
        <dbReference type="ARBA" id="ARBA00022692"/>
    </source>
</evidence>
<comment type="caution">
    <text evidence="6">Lacks conserved residue(s) required for the propagation of feature annotation.</text>
</comment>
<dbReference type="EMBL" id="FODY01000017">
    <property type="protein sequence ID" value="SEP29642.1"/>
    <property type="molecule type" value="Genomic_DNA"/>
</dbReference>
<evidence type="ECO:0000256" key="5">
    <source>
        <dbReference type="ARBA" id="ARBA00023136"/>
    </source>
</evidence>
<keyword evidence="2 6" id="KW-1003">Cell membrane</keyword>
<dbReference type="Pfam" id="PF09335">
    <property type="entry name" value="VTT_dom"/>
    <property type="match status" value="1"/>
</dbReference>
<accession>A0A1H8WPU3</accession>
<evidence type="ECO:0000259" key="7">
    <source>
        <dbReference type="Pfam" id="PF09335"/>
    </source>
</evidence>
<gene>
    <name evidence="8" type="ORF">SAMN04490178_11725</name>
</gene>
<reference evidence="8 9" key="1">
    <citation type="submission" date="2016-10" db="EMBL/GenBank/DDBJ databases">
        <authorList>
            <person name="de Groot N.N."/>
        </authorList>
    </citation>
    <scope>NUCLEOTIDE SEQUENCE [LARGE SCALE GENOMIC DNA]</scope>
    <source>
        <strain evidence="8 9">DSM 13305</strain>
    </source>
</reference>
<dbReference type="PANTHER" id="PTHR12677">
    <property type="entry name" value="GOLGI APPARATUS MEMBRANE PROTEIN TVP38-RELATED"/>
    <property type="match status" value="1"/>
</dbReference>
<feature type="transmembrane region" description="Helical" evidence="6">
    <location>
        <begin position="180"/>
        <end position="197"/>
    </location>
</feature>
<proteinExistence type="inferred from homology"/>
<feature type="domain" description="VTT" evidence="7">
    <location>
        <begin position="51"/>
        <end position="168"/>
    </location>
</feature>
<evidence type="ECO:0000313" key="8">
    <source>
        <dbReference type="EMBL" id="SEP29642.1"/>
    </source>
</evidence>
<keyword evidence="3 6" id="KW-0812">Transmembrane</keyword>
<keyword evidence="4 6" id="KW-1133">Transmembrane helix</keyword>
<name>A0A1H8WPU3_9FIRM</name>
<dbReference type="PANTHER" id="PTHR12677:SF59">
    <property type="entry name" value="GOLGI APPARATUS MEMBRANE PROTEIN TVP38-RELATED"/>
    <property type="match status" value="1"/>
</dbReference>
<dbReference type="GO" id="GO:0005886">
    <property type="term" value="C:plasma membrane"/>
    <property type="evidence" value="ECO:0007669"/>
    <property type="project" value="UniProtKB-SubCell"/>
</dbReference>
<dbReference type="InterPro" id="IPR015414">
    <property type="entry name" value="TMEM64"/>
</dbReference>
<feature type="transmembrane region" description="Helical" evidence="6">
    <location>
        <begin position="32"/>
        <end position="58"/>
    </location>
</feature>
<dbReference type="STRING" id="112903.SAMN04490178_11725"/>
<keyword evidence="5 6" id="KW-0472">Membrane</keyword>
<keyword evidence="9" id="KW-1185">Reference proteome</keyword>
<dbReference type="AlphaFoldDB" id="A0A1H8WPU3"/>
<dbReference type="Proteomes" id="UP000198847">
    <property type="component" value="Unassembled WGS sequence"/>
</dbReference>
<sequence>MTQPEFIHRLMRYVVHGDVRGSIAFIQSYGPYAILVAFVLVVLVNIVAVLPNIFLLAANGILFGVTWGTVISWLGESLGVIISFLLMRYLFHDWAHAIIERSEGLKKIDEFSGRRGFVIMLFARCIPYIPSGLITALGAVSSIRIRDYAVATLIGKLPSAAIEVTMGHDLLLYRQHSPRLFILAALSVAAYFVFLHYKKVFEHKDPE</sequence>
<comment type="similarity">
    <text evidence="6">Belongs to the TVP38/TMEM64 family.</text>
</comment>
<dbReference type="InterPro" id="IPR032816">
    <property type="entry name" value="VTT_dom"/>
</dbReference>
<evidence type="ECO:0000256" key="4">
    <source>
        <dbReference type="ARBA" id="ARBA00022989"/>
    </source>
</evidence>
<comment type="subcellular location">
    <subcellularLocation>
        <location evidence="1 6">Cell membrane</location>
        <topology evidence="1 6">Multi-pass membrane protein</topology>
    </subcellularLocation>
</comment>
<dbReference type="OrthoDB" id="3034435at2"/>
<evidence type="ECO:0000256" key="6">
    <source>
        <dbReference type="RuleBase" id="RU366058"/>
    </source>
</evidence>
<dbReference type="RefSeq" id="WP_091748447.1">
    <property type="nucleotide sequence ID" value="NZ_FODY01000017.1"/>
</dbReference>
<evidence type="ECO:0000256" key="1">
    <source>
        <dbReference type="ARBA" id="ARBA00004651"/>
    </source>
</evidence>
<protein>
    <recommendedName>
        <fullName evidence="6">TVP38/TMEM64 family membrane protein</fullName>
    </recommendedName>
</protein>
<organism evidence="8 9">
    <name type="scientific">Propionispora vibrioides</name>
    <dbReference type="NCBI Taxonomy" id="112903"/>
    <lineage>
        <taxon>Bacteria</taxon>
        <taxon>Bacillati</taxon>
        <taxon>Bacillota</taxon>
        <taxon>Negativicutes</taxon>
        <taxon>Selenomonadales</taxon>
        <taxon>Sporomusaceae</taxon>
        <taxon>Propionispora</taxon>
    </lineage>
</organism>
<feature type="transmembrane region" description="Helical" evidence="6">
    <location>
        <begin position="70"/>
        <end position="91"/>
    </location>
</feature>
<evidence type="ECO:0000313" key="9">
    <source>
        <dbReference type="Proteomes" id="UP000198847"/>
    </source>
</evidence>
<evidence type="ECO:0000256" key="2">
    <source>
        <dbReference type="ARBA" id="ARBA00022475"/>
    </source>
</evidence>